<evidence type="ECO:0000313" key="2">
    <source>
        <dbReference type="Proteomes" id="UP001279734"/>
    </source>
</evidence>
<evidence type="ECO:0000313" key="1">
    <source>
        <dbReference type="EMBL" id="GMH00291.1"/>
    </source>
</evidence>
<gene>
    <name evidence="1" type="ORF">Nepgr_002130</name>
</gene>
<proteinExistence type="predicted"/>
<dbReference type="AlphaFoldDB" id="A0AAD3RY10"/>
<keyword evidence="2" id="KW-1185">Reference proteome</keyword>
<sequence>MRKKSMNSTYVGADFSAVVSSVIVDKLDPVSQCTRNDGAVKCNGDVHWVTQSSHPTMDAEEEAAFMRSLGWEPNAGDDKGLSEEEINAFFQEYIKLRPTSKLSQSLWSNIVTKSDPQSTWRSFLRIEPS</sequence>
<organism evidence="1 2">
    <name type="scientific">Nepenthes gracilis</name>
    <name type="common">Slender pitcher plant</name>
    <dbReference type="NCBI Taxonomy" id="150966"/>
    <lineage>
        <taxon>Eukaryota</taxon>
        <taxon>Viridiplantae</taxon>
        <taxon>Streptophyta</taxon>
        <taxon>Embryophyta</taxon>
        <taxon>Tracheophyta</taxon>
        <taxon>Spermatophyta</taxon>
        <taxon>Magnoliopsida</taxon>
        <taxon>eudicotyledons</taxon>
        <taxon>Gunneridae</taxon>
        <taxon>Pentapetalae</taxon>
        <taxon>Caryophyllales</taxon>
        <taxon>Nepenthaceae</taxon>
        <taxon>Nepenthes</taxon>
    </lineage>
</organism>
<name>A0AAD3RY10_NEPGR</name>
<dbReference type="EMBL" id="BSYO01000002">
    <property type="protein sequence ID" value="GMH00291.1"/>
    <property type="molecule type" value="Genomic_DNA"/>
</dbReference>
<dbReference type="Proteomes" id="UP001279734">
    <property type="component" value="Unassembled WGS sequence"/>
</dbReference>
<dbReference type="PANTHER" id="PTHR34112">
    <property type="entry name" value="C-JUN-AMINO-TERMINAL KINASE-INTERACTING PROTEIN"/>
    <property type="match status" value="1"/>
</dbReference>
<protein>
    <submittedName>
        <fullName evidence="1">Uncharacterized protein</fullName>
    </submittedName>
</protein>
<dbReference type="PANTHER" id="PTHR34112:SF13">
    <property type="entry name" value="OS04G0448200 PROTEIN"/>
    <property type="match status" value="1"/>
</dbReference>
<accession>A0AAD3RY10</accession>
<reference evidence="1" key="1">
    <citation type="submission" date="2023-05" db="EMBL/GenBank/DDBJ databases">
        <title>Nepenthes gracilis genome sequencing.</title>
        <authorList>
            <person name="Fukushima K."/>
        </authorList>
    </citation>
    <scope>NUCLEOTIDE SEQUENCE</scope>
    <source>
        <strain evidence="1">SING2019-196</strain>
    </source>
</reference>
<comment type="caution">
    <text evidence="1">The sequence shown here is derived from an EMBL/GenBank/DDBJ whole genome shotgun (WGS) entry which is preliminary data.</text>
</comment>